<dbReference type="InterPro" id="IPR009057">
    <property type="entry name" value="Homeodomain-like_sf"/>
</dbReference>
<evidence type="ECO:0000313" key="6">
    <source>
        <dbReference type="EMBL" id="JAV97000.1"/>
    </source>
</evidence>
<protein>
    <recommendedName>
        <fullName evidence="5">HTH CENPB-type domain-containing protein</fullName>
    </recommendedName>
</protein>
<dbReference type="InterPro" id="IPR004875">
    <property type="entry name" value="DDE_SF_endonuclease_dom"/>
</dbReference>
<feature type="compositionally biased region" description="Acidic residues" evidence="4">
    <location>
        <begin position="556"/>
        <end position="568"/>
    </location>
</feature>
<reference evidence="7" key="3">
    <citation type="submission" date="2019-08" db="EMBL/GenBank/DDBJ databases">
        <authorList>
            <consortium name="Photinus pyralis genome working group"/>
            <person name="Fallon T.R."/>
            <person name="Sander Lower S.E."/>
            <person name="Weng J.-K."/>
        </authorList>
    </citation>
    <scope>NUCLEOTIDE SEQUENCE</scope>
    <source>
        <strain evidence="7">1611_PpyrPB1</strain>
        <tissue evidence="7">Whole body</tissue>
    </source>
</reference>
<dbReference type="Proteomes" id="UP000327044">
    <property type="component" value="Unassembled WGS sequence"/>
</dbReference>
<dbReference type="EMBL" id="GEZM01002998">
    <property type="protein sequence ID" value="JAV97000.1"/>
    <property type="molecule type" value="Transcribed_RNA"/>
</dbReference>
<reference evidence="7 9" key="2">
    <citation type="journal article" date="2018" name="Elife">
        <title>Firefly genomes illuminate parallel origins of bioluminescence in beetles.</title>
        <authorList>
            <person name="Fallon T.R."/>
            <person name="Lower S.E."/>
            <person name="Chang C.H."/>
            <person name="Bessho-Uehara M."/>
            <person name="Martin G.J."/>
            <person name="Bewick A.J."/>
            <person name="Behringer M."/>
            <person name="Debat H.J."/>
            <person name="Wong I."/>
            <person name="Day J.C."/>
            <person name="Suvorov A."/>
            <person name="Silva C.J."/>
            <person name="Stanger-Hall K.F."/>
            <person name="Hall D.W."/>
            <person name="Schmitz R.J."/>
            <person name="Nelson D.R."/>
            <person name="Lewis S.M."/>
            <person name="Shigenobu S."/>
            <person name="Bybee S.M."/>
            <person name="Larracuente A.M."/>
            <person name="Oba Y."/>
            <person name="Weng J.K."/>
        </authorList>
    </citation>
    <scope>NUCLEOTIDE SEQUENCE [LARGE SCALE GENOMIC DNA]</scope>
    <source>
        <strain evidence="7">1611_PpyrPB1</strain>
        <tissue evidence="7">Whole body</tissue>
    </source>
</reference>
<dbReference type="PANTHER" id="PTHR19303:SF74">
    <property type="entry name" value="POGO TRANSPOSABLE ELEMENT WITH KRAB DOMAIN"/>
    <property type="match status" value="1"/>
</dbReference>
<comment type="subcellular location">
    <subcellularLocation>
        <location evidence="1">Nucleus</location>
    </subcellularLocation>
</comment>
<dbReference type="EMBL" id="VVIM01000005">
    <property type="protein sequence ID" value="KAB0799675.1"/>
    <property type="molecule type" value="Genomic_DNA"/>
</dbReference>
<feature type="region of interest" description="Disordered" evidence="4">
    <location>
        <begin position="431"/>
        <end position="454"/>
    </location>
</feature>
<evidence type="ECO:0000256" key="2">
    <source>
        <dbReference type="ARBA" id="ARBA00023125"/>
    </source>
</evidence>
<name>A0A1Y1NJC0_PHOPY</name>
<evidence type="ECO:0000259" key="5">
    <source>
        <dbReference type="PROSITE" id="PS51253"/>
    </source>
</evidence>
<dbReference type="Pfam" id="PF03184">
    <property type="entry name" value="DDE_1"/>
    <property type="match status" value="1"/>
</dbReference>
<feature type="compositionally biased region" description="Polar residues" evidence="4">
    <location>
        <begin position="542"/>
        <end position="555"/>
    </location>
</feature>
<feature type="compositionally biased region" description="Basic and acidic residues" evidence="4">
    <location>
        <begin position="525"/>
        <end position="538"/>
    </location>
</feature>
<dbReference type="GO" id="GO:0005634">
    <property type="term" value="C:nucleus"/>
    <property type="evidence" value="ECO:0007669"/>
    <property type="project" value="UniProtKB-SubCell"/>
</dbReference>
<dbReference type="SUPFAM" id="SSF46689">
    <property type="entry name" value="Homeodomain-like"/>
    <property type="match status" value="1"/>
</dbReference>
<evidence type="ECO:0000313" key="7">
    <source>
        <dbReference type="EMBL" id="KAB0799675.1"/>
    </source>
</evidence>
<dbReference type="OrthoDB" id="6766063at2759"/>
<feature type="region of interest" description="Disordered" evidence="4">
    <location>
        <begin position="506"/>
        <end position="570"/>
    </location>
</feature>
<dbReference type="InterPro" id="IPR007889">
    <property type="entry name" value="HTH_Psq"/>
</dbReference>
<dbReference type="PANTHER" id="PTHR19303">
    <property type="entry name" value="TRANSPOSON"/>
    <property type="match status" value="1"/>
</dbReference>
<organism evidence="6">
    <name type="scientific">Photinus pyralis</name>
    <name type="common">Common eastern firefly</name>
    <name type="synonym">Lampyris pyralis</name>
    <dbReference type="NCBI Taxonomy" id="7054"/>
    <lineage>
        <taxon>Eukaryota</taxon>
        <taxon>Metazoa</taxon>
        <taxon>Ecdysozoa</taxon>
        <taxon>Arthropoda</taxon>
        <taxon>Hexapoda</taxon>
        <taxon>Insecta</taxon>
        <taxon>Pterygota</taxon>
        <taxon>Neoptera</taxon>
        <taxon>Endopterygota</taxon>
        <taxon>Coleoptera</taxon>
        <taxon>Polyphaga</taxon>
        <taxon>Elateriformia</taxon>
        <taxon>Elateroidea</taxon>
        <taxon>Lampyridae</taxon>
        <taxon>Lampyrinae</taxon>
        <taxon>Photinus</taxon>
    </lineage>
</organism>
<dbReference type="Pfam" id="PF05225">
    <property type="entry name" value="HTH_psq"/>
    <property type="match status" value="1"/>
</dbReference>
<dbReference type="GO" id="GO:0003677">
    <property type="term" value="F:DNA binding"/>
    <property type="evidence" value="ECO:0007669"/>
    <property type="project" value="UniProtKB-KW"/>
</dbReference>
<gene>
    <name evidence="8" type="ORF">PPYR_01076</name>
    <name evidence="7" type="ORF">PPYR_07555</name>
</gene>
<dbReference type="EMBL" id="VVIM01000001">
    <property type="protein sequence ID" value="KAB0804106.1"/>
    <property type="molecule type" value="Genomic_DNA"/>
</dbReference>
<evidence type="ECO:0000313" key="8">
    <source>
        <dbReference type="EMBL" id="KAB0804106.1"/>
    </source>
</evidence>
<dbReference type="Gene3D" id="1.10.10.60">
    <property type="entry name" value="Homeodomain-like"/>
    <property type="match status" value="1"/>
</dbReference>
<accession>A0A1Y1NJC0</accession>
<dbReference type="InterPro" id="IPR050863">
    <property type="entry name" value="CenT-Element_Derived"/>
</dbReference>
<dbReference type="InParanoid" id="A0A1Y1NJC0"/>
<dbReference type="InterPro" id="IPR006600">
    <property type="entry name" value="HTH_CenpB_DNA-bd_dom"/>
</dbReference>
<reference evidence="6" key="1">
    <citation type="journal article" date="2016" name="Sci. Rep.">
        <title>Molecular characterization of firefly nuptial gifts: a multi-omics approach sheds light on postcopulatory sexual selection.</title>
        <authorList>
            <person name="Al-Wathiqui N."/>
            <person name="Fallon T.R."/>
            <person name="South A."/>
            <person name="Weng J.K."/>
            <person name="Lewis S.M."/>
        </authorList>
    </citation>
    <scope>NUCLEOTIDE SEQUENCE</scope>
</reference>
<evidence type="ECO:0000256" key="4">
    <source>
        <dbReference type="SAM" id="MobiDB-lite"/>
    </source>
</evidence>
<dbReference type="AlphaFoldDB" id="A0A1Y1NJC0"/>
<evidence type="ECO:0000256" key="1">
    <source>
        <dbReference type="ARBA" id="ARBA00004123"/>
    </source>
</evidence>
<sequence>MTSMVRKYKRKSTQHSWSEEGMKNAISDCKAGNLSVAMAAKTYDVPLTTLYRKMKLNSSAEEASQKKLGRYRPTFTKEQEQQLRDYILLMEKRLFGLSMRDFRSLAYQYAELNRIPHSFCKKTALAGEDWVSNFLKRNPEISLRLPEKTSAARAAAFNRPNVANFFALLGELMDKYHFTASQIYNCDETGLSTVPNKPSKILSLKGKKQIGSLSSAERGTLVTAEICVSASGHYIPPLLIFPRVRLNPLFDVGLPPDSVVVCHPSGWMQTDIFVVWFKHFVRYAKPTNTDPVLLIMDGHATHTKNIEMMELAKSTNVHILILPPHTSHRLQPLDVSYMFPLSAFYEQEVRAWQRNHPGKVVTIHNVGALFGKAYQRASTQQNATSGFQNTGIFPYNPHIFPDDLFEPSETTNRELPPTPPAALENLIQEVNNTTPPPAATTSSIPDKPQSKSQKLLAPEEILPIPKADVQLKQRTNRNRGKTMILTSTPNMEEIKEKHSTPKIPTKAVKRKISSSPKINNCPVKRKQENKNTEKKVFVESDLSGSNETISYADSSESPDAENESELSFEEDRPLHYSTVSVADIHPNDYVLIDLQDEAKKTKKRFVAQVMCAKKNRINVKFMREYRQSKNIYVFPAIPDESEVFLNEIIGRLHSYELLRYGKIKFL</sequence>
<feature type="domain" description="HTH CENPB-type" evidence="5">
    <location>
        <begin position="67"/>
        <end position="144"/>
    </location>
</feature>
<evidence type="ECO:0000313" key="9">
    <source>
        <dbReference type="Proteomes" id="UP000327044"/>
    </source>
</evidence>
<keyword evidence="9" id="KW-1185">Reference proteome</keyword>
<keyword evidence="3" id="KW-0539">Nucleus</keyword>
<proteinExistence type="predicted"/>
<dbReference type="PROSITE" id="PS51253">
    <property type="entry name" value="HTH_CENPB"/>
    <property type="match status" value="1"/>
</dbReference>
<evidence type="ECO:0000256" key="3">
    <source>
        <dbReference type="ARBA" id="ARBA00023242"/>
    </source>
</evidence>
<keyword evidence="2" id="KW-0238">DNA-binding</keyword>